<dbReference type="Proteomes" id="UP000524404">
    <property type="component" value="Unassembled WGS sequence"/>
</dbReference>
<dbReference type="GO" id="GO:0016301">
    <property type="term" value="F:kinase activity"/>
    <property type="evidence" value="ECO:0007669"/>
    <property type="project" value="UniProtKB-KW"/>
</dbReference>
<comment type="caution">
    <text evidence="6">The sequence shown here is derived from an EMBL/GenBank/DDBJ whole genome shotgun (WGS) entry which is preliminary data.</text>
</comment>
<dbReference type="PROSITE" id="PS50146">
    <property type="entry name" value="DAGK"/>
    <property type="match status" value="1"/>
</dbReference>
<dbReference type="InterPro" id="IPR016064">
    <property type="entry name" value="NAD/diacylglycerol_kinase_sf"/>
</dbReference>
<dbReference type="Pfam" id="PF19279">
    <property type="entry name" value="YegS_C"/>
    <property type="match status" value="1"/>
</dbReference>
<dbReference type="EMBL" id="JACHKT010000023">
    <property type="protein sequence ID" value="MBB6004387.1"/>
    <property type="molecule type" value="Genomic_DNA"/>
</dbReference>
<dbReference type="Gene3D" id="2.60.200.40">
    <property type="match status" value="1"/>
</dbReference>
<evidence type="ECO:0000256" key="3">
    <source>
        <dbReference type="ARBA" id="ARBA00022777"/>
    </source>
</evidence>
<evidence type="ECO:0000259" key="5">
    <source>
        <dbReference type="PROSITE" id="PS50146"/>
    </source>
</evidence>
<dbReference type="AlphaFoldDB" id="A0A841EJM2"/>
<evidence type="ECO:0000313" key="7">
    <source>
        <dbReference type="Proteomes" id="UP000524404"/>
    </source>
</evidence>
<organism evidence="6 7">
    <name type="scientific">Arcicella rosea</name>
    <dbReference type="NCBI Taxonomy" id="502909"/>
    <lineage>
        <taxon>Bacteria</taxon>
        <taxon>Pseudomonadati</taxon>
        <taxon>Bacteroidota</taxon>
        <taxon>Cytophagia</taxon>
        <taxon>Cytophagales</taxon>
        <taxon>Flectobacillaceae</taxon>
        <taxon>Arcicella</taxon>
    </lineage>
</organism>
<evidence type="ECO:0000256" key="4">
    <source>
        <dbReference type="ARBA" id="ARBA00022840"/>
    </source>
</evidence>
<evidence type="ECO:0000313" key="6">
    <source>
        <dbReference type="EMBL" id="MBB6004387.1"/>
    </source>
</evidence>
<dbReference type="SMART" id="SM00046">
    <property type="entry name" value="DAGKc"/>
    <property type="match status" value="1"/>
</dbReference>
<keyword evidence="2" id="KW-0547">Nucleotide-binding</keyword>
<dbReference type="PANTHER" id="PTHR12358">
    <property type="entry name" value="SPHINGOSINE KINASE"/>
    <property type="match status" value="1"/>
</dbReference>
<keyword evidence="7" id="KW-1185">Reference proteome</keyword>
<dbReference type="InterPro" id="IPR017438">
    <property type="entry name" value="ATP-NAD_kinase_N"/>
</dbReference>
<keyword evidence="3 6" id="KW-0418">Kinase</keyword>
<feature type="domain" description="DAGKc" evidence="5">
    <location>
        <begin position="9"/>
        <end position="137"/>
    </location>
</feature>
<dbReference type="RefSeq" id="WP_229202877.1">
    <property type="nucleotide sequence ID" value="NZ_JACHKT010000023.1"/>
</dbReference>
<sequence>MNKWFMLEKDTLKILFIVNTGAGSSSRDWSLLITEYFVLKKTIIEIYDLQKNCTTEGIKEKIAQFVPSQVVAVGGDGTIKLVAESLIHSHIPLGILPAGSANGLAKELGISNNPEKALETLLTGTTKKVHLININEQLCIHLSDIGLNAYAMKKFKHQGVRGMWGYLIASLKVLWQNPLMQIAIETNGEIHQLKAEMIVIANATQYGSGAVINPIGKLDDGLFEVVVLKKISALEIFKMTYLKGEYDTEKTAIFQTKSLKMRSVKKVHFQIDGEYLGKVKEVHANIITDALEIIVPDTDMD</sequence>
<accession>A0A841EJM2</accession>
<dbReference type="Gene3D" id="3.40.50.10330">
    <property type="entry name" value="Probable inorganic polyphosphate/atp-NAD kinase, domain 1"/>
    <property type="match status" value="1"/>
</dbReference>
<dbReference type="SUPFAM" id="SSF111331">
    <property type="entry name" value="NAD kinase/diacylglycerol kinase-like"/>
    <property type="match status" value="1"/>
</dbReference>
<protein>
    <submittedName>
        <fullName evidence="6">YegS/Rv2252/BmrU family lipid kinase</fullName>
    </submittedName>
</protein>
<evidence type="ECO:0000256" key="1">
    <source>
        <dbReference type="ARBA" id="ARBA00022679"/>
    </source>
</evidence>
<dbReference type="GO" id="GO:0005886">
    <property type="term" value="C:plasma membrane"/>
    <property type="evidence" value="ECO:0007669"/>
    <property type="project" value="TreeGrafter"/>
</dbReference>
<dbReference type="InterPro" id="IPR001206">
    <property type="entry name" value="Diacylglycerol_kinase_cat_dom"/>
</dbReference>
<dbReference type="PANTHER" id="PTHR12358:SF106">
    <property type="entry name" value="LIPID KINASE YEGS"/>
    <property type="match status" value="1"/>
</dbReference>
<gene>
    <name evidence="6" type="ORF">HNP25_003050</name>
</gene>
<proteinExistence type="predicted"/>
<dbReference type="GO" id="GO:0005524">
    <property type="term" value="F:ATP binding"/>
    <property type="evidence" value="ECO:0007669"/>
    <property type="project" value="UniProtKB-KW"/>
</dbReference>
<evidence type="ECO:0000256" key="2">
    <source>
        <dbReference type="ARBA" id="ARBA00022741"/>
    </source>
</evidence>
<keyword evidence="4" id="KW-0067">ATP-binding</keyword>
<keyword evidence="1" id="KW-0808">Transferase</keyword>
<reference evidence="6 7" key="1">
    <citation type="submission" date="2020-08" db="EMBL/GenBank/DDBJ databases">
        <title>Functional genomics of gut bacteria from endangered species of beetles.</title>
        <authorList>
            <person name="Carlos-Shanley C."/>
        </authorList>
    </citation>
    <scope>NUCLEOTIDE SEQUENCE [LARGE SCALE GENOMIC DNA]</scope>
    <source>
        <strain evidence="6 7">S00070</strain>
    </source>
</reference>
<dbReference type="Pfam" id="PF00781">
    <property type="entry name" value="DAGK_cat"/>
    <property type="match status" value="1"/>
</dbReference>
<name>A0A841EJM2_9BACT</name>
<dbReference type="InterPro" id="IPR045540">
    <property type="entry name" value="YegS/DAGK_C"/>
</dbReference>
<dbReference type="InterPro" id="IPR050187">
    <property type="entry name" value="Lipid_Phosphate_FormReg"/>
</dbReference>